<evidence type="ECO:0000313" key="2">
    <source>
        <dbReference type="Proteomes" id="UP000092987"/>
    </source>
</evidence>
<proteinExistence type="predicted"/>
<dbReference type="RefSeq" id="WP_066387200.1">
    <property type="nucleotide sequence ID" value="NZ_CP035926.1"/>
</dbReference>
<dbReference type="Proteomes" id="UP000092987">
    <property type="component" value="Unassembled WGS sequence"/>
</dbReference>
<protein>
    <submittedName>
        <fullName evidence="1">Uncharacterized protein</fullName>
    </submittedName>
</protein>
<gene>
    <name evidence="1" type="ORF">AA347_01241</name>
</gene>
<reference evidence="1 2" key="1">
    <citation type="submission" date="2015-10" db="EMBL/GenBank/DDBJ databases">
        <authorList>
            <person name="Rovetto F.F."/>
            <person name="Cocolin L.L."/>
            <person name="Illeghems K.K."/>
            <person name="Van Nieuwerbuegh F.F."/>
            <person name="Houf K.K."/>
        </authorList>
    </citation>
    <scope>NUCLEOTIDE SEQUENCE [LARGE SCALE GENOMIC DNA]</scope>
    <source>
        <strain evidence="1 2">LMG 24486</strain>
    </source>
</reference>
<evidence type="ECO:0000313" key="1">
    <source>
        <dbReference type="EMBL" id="OCL95761.1"/>
    </source>
</evidence>
<sequence length="83" mass="10085">MAFNNHLKVIITLILISIPLFAKTYSKEDWKIYKGCKDKVYNKIDNIYDKKVCKYMLDDKVNLKTYGAKKMYNYYVEKLYYFK</sequence>
<accession>A0A1C7WPT6</accession>
<comment type="caution">
    <text evidence="1">The sequence shown here is derived from an EMBL/GenBank/DDBJ whole genome shotgun (WGS) entry which is preliminary data.</text>
</comment>
<name>A0A1C7WPT6_9BACT</name>
<dbReference type="EMBL" id="LLKQ01000001">
    <property type="protein sequence ID" value="OCL95761.1"/>
    <property type="molecule type" value="Genomic_DNA"/>
</dbReference>
<organism evidence="1 2">
    <name type="scientific">Aliarcobacter thereius LMG 24486</name>
    <dbReference type="NCBI Taxonomy" id="1032240"/>
    <lineage>
        <taxon>Bacteria</taxon>
        <taxon>Pseudomonadati</taxon>
        <taxon>Campylobacterota</taxon>
        <taxon>Epsilonproteobacteria</taxon>
        <taxon>Campylobacterales</taxon>
        <taxon>Arcobacteraceae</taxon>
        <taxon>Aliarcobacter</taxon>
    </lineage>
</organism>
<keyword evidence="2" id="KW-1185">Reference proteome</keyword>